<protein>
    <submittedName>
        <fullName evidence="1">Uncharacterized protein</fullName>
    </submittedName>
</protein>
<dbReference type="EMBL" id="JASSZA010000014">
    <property type="protein sequence ID" value="KAK2094057.1"/>
    <property type="molecule type" value="Genomic_DNA"/>
</dbReference>
<comment type="caution">
    <text evidence="1">The sequence shown here is derived from an EMBL/GenBank/DDBJ whole genome shotgun (WGS) entry which is preliminary data.</text>
</comment>
<accession>A0ABQ9UCQ2</accession>
<gene>
    <name evidence="1" type="ORF">P7K49_027795</name>
</gene>
<organism evidence="1 2">
    <name type="scientific">Saguinus oedipus</name>
    <name type="common">Cotton-top tamarin</name>
    <name type="synonym">Oedipomidas oedipus</name>
    <dbReference type="NCBI Taxonomy" id="9490"/>
    <lineage>
        <taxon>Eukaryota</taxon>
        <taxon>Metazoa</taxon>
        <taxon>Chordata</taxon>
        <taxon>Craniata</taxon>
        <taxon>Vertebrata</taxon>
        <taxon>Euteleostomi</taxon>
        <taxon>Mammalia</taxon>
        <taxon>Eutheria</taxon>
        <taxon>Euarchontoglires</taxon>
        <taxon>Primates</taxon>
        <taxon>Haplorrhini</taxon>
        <taxon>Platyrrhini</taxon>
        <taxon>Cebidae</taxon>
        <taxon>Callitrichinae</taxon>
        <taxon>Saguinus</taxon>
    </lineage>
</organism>
<evidence type="ECO:0000313" key="2">
    <source>
        <dbReference type="Proteomes" id="UP001266305"/>
    </source>
</evidence>
<name>A0ABQ9UCQ2_SAGOE</name>
<sequence length="153" mass="16020">MNHRLECRESPDPTGEAMAGSACSATGNACEDHVGAGQERSTQAPCQHGRGYCVVSRCTWAPGPSRHSPYGVMESSLTGHCLRHPASDCSWQGLQGQVSSCPPCASLHVCQCPLTQDGVAHVSCLAEGLEHAQLPLLVDSGVQDHSGLCILVT</sequence>
<evidence type="ECO:0000313" key="1">
    <source>
        <dbReference type="EMBL" id="KAK2094057.1"/>
    </source>
</evidence>
<proteinExistence type="predicted"/>
<keyword evidence="2" id="KW-1185">Reference proteome</keyword>
<reference evidence="1 2" key="1">
    <citation type="submission" date="2023-05" db="EMBL/GenBank/DDBJ databases">
        <title>B98-5 Cell Line De Novo Hybrid Assembly: An Optical Mapping Approach.</title>
        <authorList>
            <person name="Kananen K."/>
            <person name="Auerbach J.A."/>
            <person name="Kautto E."/>
            <person name="Blachly J.S."/>
        </authorList>
    </citation>
    <scope>NUCLEOTIDE SEQUENCE [LARGE SCALE GENOMIC DNA]</scope>
    <source>
        <strain evidence="1">B95-8</strain>
        <tissue evidence="1">Cell line</tissue>
    </source>
</reference>
<dbReference type="Proteomes" id="UP001266305">
    <property type="component" value="Unassembled WGS sequence"/>
</dbReference>